<evidence type="ECO:0000259" key="7">
    <source>
        <dbReference type="Pfam" id="PF06429"/>
    </source>
</evidence>
<keyword evidence="5" id="KW-0964">Secreted</keyword>
<dbReference type="SUPFAM" id="SSF64518">
    <property type="entry name" value="Phase 1 flagellin"/>
    <property type="match status" value="1"/>
</dbReference>
<dbReference type="PANTHER" id="PTHR30033:SF2">
    <property type="entry name" value="FLAGELLAR HOOK PROTEIN"/>
    <property type="match status" value="1"/>
</dbReference>
<reference evidence="9 10" key="1">
    <citation type="submission" date="2020-10" db="EMBL/GenBank/DDBJ databases">
        <title>Complete genome sequence of Paludibaculum fermentans P105T, a facultatively anaerobic acidobacterium capable of dissimilatory Fe(III) reduction.</title>
        <authorList>
            <person name="Dedysh S.N."/>
            <person name="Beletsky A.V."/>
            <person name="Kulichevskaya I.S."/>
            <person name="Mardanov A.V."/>
            <person name="Ravin N.V."/>
        </authorList>
    </citation>
    <scope>NUCLEOTIDE SEQUENCE [LARGE SCALE GENOMIC DNA]</scope>
    <source>
        <strain evidence="9 10">P105</strain>
    </source>
</reference>
<feature type="domain" description="Flagellar basal-body/hook protein C-terminal" evidence="7">
    <location>
        <begin position="411"/>
        <end position="450"/>
    </location>
</feature>
<comment type="subcellular location">
    <subcellularLocation>
        <location evidence="1">Bacterial flagellum</location>
    </subcellularLocation>
    <subcellularLocation>
        <location evidence="2">Secreted</location>
    </subcellularLocation>
</comment>
<dbReference type="Pfam" id="PF06429">
    <property type="entry name" value="Flg_bbr_C"/>
    <property type="match status" value="1"/>
</dbReference>
<evidence type="ECO:0000256" key="2">
    <source>
        <dbReference type="ARBA" id="ARBA00004613"/>
    </source>
</evidence>
<keyword evidence="9" id="KW-0966">Cell projection</keyword>
<dbReference type="EMBL" id="CP063849">
    <property type="protein sequence ID" value="QOY86750.1"/>
    <property type="molecule type" value="Genomic_DNA"/>
</dbReference>
<keyword evidence="6" id="KW-0975">Bacterial flagellum</keyword>
<evidence type="ECO:0000313" key="10">
    <source>
        <dbReference type="Proteomes" id="UP000593892"/>
    </source>
</evidence>
<dbReference type="NCBIfam" id="TIGR02492">
    <property type="entry name" value="flgK_ends"/>
    <property type="match status" value="1"/>
</dbReference>
<dbReference type="AlphaFoldDB" id="A0A7S7NNB0"/>
<dbReference type="GO" id="GO:0044780">
    <property type="term" value="P:bacterial-type flagellum assembly"/>
    <property type="evidence" value="ECO:0007669"/>
    <property type="project" value="InterPro"/>
</dbReference>
<evidence type="ECO:0000256" key="6">
    <source>
        <dbReference type="ARBA" id="ARBA00023143"/>
    </source>
</evidence>
<gene>
    <name evidence="9" type="primary">flgK</name>
    <name evidence="9" type="ORF">IRI77_28785</name>
</gene>
<sequence length="453" mass="47924">MGSLMVSLRNAAGSMGVFEKAMGVVQSNVTNASTPGYARQRVEFQSQRIQPELGLSGGVTWSGTLDSRSSFAEDNVRKRATEFGAADEMAAQLKRVEPLFDITGDSGVPGALTNLVEAFSALTTAPNDNAMRQTAIDRATQVADSFHALSNGLAEASHTVDRSLQDQVGTINSTLAKIVEINREFRSDARAVSDAGLQAQMATLQEDLSESGDFTILKAEDGSATIFLGGQVMVAAGDKAYPLSVDASGAQTRLLDSHGQDVTDKVAGGRISSLLTLRNSTLPEHQSEIDRMAQVLADTVNTALGGGVDRTGQPPTQNLFEYDAGLGAARTLRTNALQPGDLALADSSAPGGNGVALKLADLSQAKSIDGLTFSEFYGNRAASLGLQLQSAKESVDTKTQLVAQARQLRDEVQQVDLNEEAILIIQYQRGYQASAKLVQTLNDMTEIALGLLR</sequence>
<name>A0A7S7NNB0_PALFE</name>
<dbReference type="InterPro" id="IPR053927">
    <property type="entry name" value="FlgK_helical"/>
</dbReference>
<keyword evidence="9" id="KW-0969">Cilium</keyword>
<organism evidence="9 10">
    <name type="scientific">Paludibaculum fermentans</name>
    <dbReference type="NCBI Taxonomy" id="1473598"/>
    <lineage>
        <taxon>Bacteria</taxon>
        <taxon>Pseudomonadati</taxon>
        <taxon>Acidobacteriota</taxon>
        <taxon>Terriglobia</taxon>
        <taxon>Bryobacterales</taxon>
        <taxon>Bryobacteraceae</taxon>
        <taxon>Paludibaculum</taxon>
    </lineage>
</organism>
<keyword evidence="9" id="KW-0282">Flagellum</keyword>
<evidence type="ECO:0000256" key="4">
    <source>
        <dbReference type="ARBA" id="ARBA00016244"/>
    </source>
</evidence>
<dbReference type="InterPro" id="IPR010930">
    <property type="entry name" value="Flg_bb/hook_C_dom"/>
</dbReference>
<dbReference type="GO" id="GO:0005198">
    <property type="term" value="F:structural molecule activity"/>
    <property type="evidence" value="ECO:0007669"/>
    <property type="project" value="InterPro"/>
</dbReference>
<evidence type="ECO:0000313" key="9">
    <source>
        <dbReference type="EMBL" id="QOY86750.1"/>
    </source>
</evidence>
<dbReference type="GO" id="GO:0005576">
    <property type="term" value="C:extracellular region"/>
    <property type="evidence" value="ECO:0007669"/>
    <property type="project" value="UniProtKB-SubCell"/>
</dbReference>
<accession>A0A7S7NNB0</accession>
<protein>
    <recommendedName>
        <fullName evidence="4">Flagellar hook-associated protein 1</fullName>
    </recommendedName>
</protein>
<evidence type="ECO:0000259" key="8">
    <source>
        <dbReference type="Pfam" id="PF22638"/>
    </source>
</evidence>
<dbReference type="KEGG" id="pfer:IRI77_28785"/>
<evidence type="ECO:0000256" key="3">
    <source>
        <dbReference type="ARBA" id="ARBA00009677"/>
    </source>
</evidence>
<comment type="similarity">
    <text evidence="3">Belongs to the flagella basal body rod proteins family.</text>
</comment>
<dbReference type="GO" id="GO:0009424">
    <property type="term" value="C:bacterial-type flagellum hook"/>
    <property type="evidence" value="ECO:0007669"/>
    <property type="project" value="InterPro"/>
</dbReference>
<dbReference type="Proteomes" id="UP000593892">
    <property type="component" value="Chromosome"/>
</dbReference>
<feature type="domain" description="Flagellar hook-associated protein FlgK helical" evidence="8">
    <location>
        <begin position="93"/>
        <end position="320"/>
    </location>
</feature>
<evidence type="ECO:0000256" key="5">
    <source>
        <dbReference type="ARBA" id="ARBA00022525"/>
    </source>
</evidence>
<keyword evidence="10" id="KW-1185">Reference proteome</keyword>
<dbReference type="PANTHER" id="PTHR30033">
    <property type="entry name" value="FLAGELLAR HOOK-ASSOCIATED PROTEIN 1"/>
    <property type="match status" value="1"/>
</dbReference>
<dbReference type="Pfam" id="PF22638">
    <property type="entry name" value="FlgK_D1"/>
    <property type="match status" value="1"/>
</dbReference>
<proteinExistence type="inferred from homology"/>
<dbReference type="RefSeq" id="WP_194448419.1">
    <property type="nucleotide sequence ID" value="NZ_CP063849.1"/>
</dbReference>
<dbReference type="InterPro" id="IPR002371">
    <property type="entry name" value="FlgK"/>
</dbReference>
<evidence type="ECO:0000256" key="1">
    <source>
        <dbReference type="ARBA" id="ARBA00004365"/>
    </source>
</evidence>